<keyword evidence="1" id="KW-0677">Repeat</keyword>
<dbReference type="Proteomes" id="UP000238081">
    <property type="component" value="Unassembled WGS sequence"/>
</dbReference>
<sequence>MSTILSRDEIVVKVFNNNIVLVNSEDIEKILFAVGIGFGKKPGSVIPKGTSINKVFIIEEKENINNLKELVKVIDSEFFAACEEAIYEVSNMVDEELNERIHISLIDHLFFAIKRLKNNEKIENPFLIETQTLYSKEYNLAKLVGKMIENHSNVEIPDGEIAFIALHIHSALNDGKISNTIKNTNLISEIVEYVEGKLDCQIYKDSLDYARFCTHIKFAIQRIMSNNTIDNDLTNIIKETYKESYIISEGIGRIIEKNIGISVTDDEISCLTIHVERFRMNQKK</sequence>
<dbReference type="InterPro" id="IPR036634">
    <property type="entry name" value="PRD_sf"/>
</dbReference>
<comment type="caution">
    <text evidence="3">The sequence shown here is derived from an EMBL/GenBank/DDBJ whole genome shotgun (WGS) entry which is preliminary data.</text>
</comment>
<dbReference type="SUPFAM" id="SSF50151">
    <property type="entry name" value="SacY-like RNA-binding domain"/>
    <property type="match status" value="1"/>
</dbReference>
<organism evidence="3 4">
    <name type="scientific">Clostridium butyricum</name>
    <dbReference type="NCBI Taxonomy" id="1492"/>
    <lineage>
        <taxon>Bacteria</taxon>
        <taxon>Bacillati</taxon>
        <taxon>Bacillota</taxon>
        <taxon>Clostridia</taxon>
        <taxon>Eubacteriales</taxon>
        <taxon>Clostridiaceae</taxon>
        <taxon>Clostridium</taxon>
    </lineage>
</organism>
<name>A0A2S7F6H4_CLOBU</name>
<evidence type="ECO:0000313" key="4">
    <source>
        <dbReference type="Proteomes" id="UP000238081"/>
    </source>
</evidence>
<protein>
    <submittedName>
        <fullName evidence="3">Transcription antiterminator BglG</fullName>
    </submittedName>
</protein>
<dbReference type="Gene3D" id="1.10.1790.10">
    <property type="entry name" value="PRD domain"/>
    <property type="match status" value="2"/>
</dbReference>
<feature type="domain" description="PRD" evidence="2">
    <location>
        <begin position="73"/>
        <end position="177"/>
    </location>
</feature>
<feature type="domain" description="PRD" evidence="2">
    <location>
        <begin position="178"/>
        <end position="284"/>
    </location>
</feature>
<dbReference type="SMART" id="SM01061">
    <property type="entry name" value="CAT_RBD"/>
    <property type="match status" value="1"/>
</dbReference>
<dbReference type="PANTHER" id="PTHR30185:SF16">
    <property type="entry name" value="PROTEIN GLCT"/>
    <property type="match status" value="1"/>
</dbReference>
<dbReference type="EMBL" id="LRDH01000142">
    <property type="protein sequence ID" value="PPV12447.1"/>
    <property type="molecule type" value="Genomic_DNA"/>
</dbReference>
<dbReference type="InterPro" id="IPR036650">
    <property type="entry name" value="CAT_RNA-bd_dom_sf"/>
</dbReference>
<evidence type="ECO:0000256" key="1">
    <source>
        <dbReference type="ARBA" id="ARBA00022737"/>
    </source>
</evidence>
<dbReference type="InterPro" id="IPR050661">
    <property type="entry name" value="BglG_antiterminators"/>
</dbReference>
<dbReference type="SUPFAM" id="SSF63520">
    <property type="entry name" value="PTS-regulatory domain, PRD"/>
    <property type="match status" value="2"/>
</dbReference>
<dbReference type="Gene3D" id="2.30.24.10">
    <property type="entry name" value="CAT RNA-binding domain"/>
    <property type="match status" value="1"/>
</dbReference>
<evidence type="ECO:0000313" key="3">
    <source>
        <dbReference type="EMBL" id="PPV12447.1"/>
    </source>
</evidence>
<dbReference type="RefSeq" id="WP_027636763.1">
    <property type="nucleotide sequence ID" value="NZ_CANCWB010000008.1"/>
</dbReference>
<evidence type="ECO:0000259" key="2">
    <source>
        <dbReference type="PROSITE" id="PS51372"/>
    </source>
</evidence>
<gene>
    <name evidence="3" type="ORF">AWN73_18615</name>
</gene>
<dbReference type="Pfam" id="PF00874">
    <property type="entry name" value="PRD"/>
    <property type="match status" value="2"/>
</dbReference>
<dbReference type="Pfam" id="PF03123">
    <property type="entry name" value="CAT_RBD"/>
    <property type="match status" value="1"/>
</dbReference>
<dbReference type="GO" id="GO:0006355">
    <property type="term" value="P:regulation of DNA-templated transcription"/>
    <property type="evidence" value="ECO:0007669"/>
    <property type="project" value="InterPro"/>
</dbReference>
<dbReference type="PANTHER" id="PTHR30185">
    <property type="entry name" value="CRYPTIC BETA-GLUCOSIDE BGL OPERON ANTITERMINATOR"/>
    <property type="match status" value="1"/>
</dbReference>
<dbReference type="InterPro" id="IPR004341">
    <property type="entry name" value="CAT_RNA-bd_dom"/>
</dbReference>
<proteinExistence type="predicted"/>
<dbReference type="InterPro" id="IPR011608">
    <property type="entry name" value="PRD"/>
</dbReference>
<reference evidence="3 4" key="1">
    <citation type="submission" date="2016-01" db="EMBL/GenBank/DDBJ databases">
        <title>Characterization of the Clostridium difficile lineages that are prevalent in Hong Kong and China.</title>
        <authorList>
            <person name="Kwok J.S.-L."/>
            <person name="Lam W.-Y."/>
            <person name="Ip M."/>
            <person name="Chan T.-F."/>
            <person name="Hawkey P.M."/>
            <person name="Tsui S.K.-W."/>
        </authorList>
    </citation>
    <scope>NUCLEOTIDE SEQUENCE [LARGE SCALE GENOMIC DNA]</scope>
    <source>
        <strain evidence="3 4">300064</strain>
    </source>
</reference>
<dbReference type="PROSITE" id="PS51372">
    <property type="entry name" value="PRD_2"/>
    <property type="match status" value="2"/>
</dbReference>
<accession>A0A2S7F6H4</accession>
<dbReference type="AlphaFoldDB" id="A0A2S7F6H4"/>
<dbReference type="GO" id="GO:0003723">
    <property type="term" value="F:RNA binding"/>
    <property type="evidence" value="ECO:0007669"/>
    <property type="project" value="InterPro"/>
</dbReference>